<dbReference type="EMBL" id="LR877166">
    <property type="protein sequence ID" value="CAD2221620.1"/>
    <property type="molecule type" value="Genomic_DNA"/>
</dbReference>
<dbReference type="Pfam" id="PF10188">
    <property type="entry name" value="Oscp1"/>
    <property type="match status" value="1"/>
</dbReference>
<gene>
    <name evidence="1" type="ORF">ADEAN_000915200</name>
</gene>
<organism evidence="1 2">
    <name type="scientific">Angomonas deanei</name>
    <dbReference type="NCBI Taxonomy" id="59799"/>
    <lineage>
        <taxon>Eukaryota</taxon>
        <taxon>Discoba</taxon>
        <taxon>Euglenozoa</taxon>
        <taxon>Kinetoplastea</taxon>
        <taxon>Metakinetoplastina</taxon>
        <taxon>Trypanosomatida</taxon>
        <taxon>Trypanosomatidae</taxon>
        <taxon>Strigomonadinae</taxon>
        <taxon>Angomonas</taxon>
    </lineage>
</organism>
<evidence type="ECO:0000313" key="1">
    <source>
        <dbReference type="EMBL" id="CAD2221620.1"/>
    </source>
</evidence>
<dbReference type="PANTHER" id="PTHR21439">
    <property type="entry name" value="OXIDORED-NITRO DOMAIN-CONTAINING PROTEIN"/>
    <property type="match status" value="1"/>
</dbReference>
<sequence length="316" mass="35915">MIYIIANRLSAQSVEVRKSQLILNDLTVNMFSEGFCTELFRPQPLYSLGATLSIFSSLSETSMMKLASNSIQKLFDLMRMSVKRQLQSLAHPLEIIEWTLNHVEGVQQFVPQQTQPTLIQLRERLLALHRTLNVGDYHWIRRALLNFTAGFRVKVSLFLNNRLQDTEGMFLYPPPSYLVPLPSCEAPGTVRRYSDGKVVETTTVPHRDASLRYPPHVAPGTWDCTQRKCRVTSAGVNVFAHGDDVLRMQSQEIVPGKAHVTAEEQAKEATRGYELEMNYLSQLAGKRHPSAHEKIHLTLFEEESNGTKPSPRRQRS</sequence>
<dbReference type="Proteomes" id="UP000515908">
    <property type="component" value="Chromosome 22"/>
</dbReference>
<dbReference type="OrthoDB" id="2157380at2759"/>
<dbReference type="GO" id="GO:0005886">
    <property type="term" value="C:plasma membrane"/>
    <property type="evidence" value="ECO:0007669"/>
    <property type="project" value="TreeGrafter"/>
</dbReference>
<dbReference type="AlphaFoldDB" id="A0A7G2CPA4"/>
<proteinExistence type="predicted"/>
<reference evidence="1 2" key="1">
    <citation type="submission" date="2020-08" db="EMBL/GenBank/DDBJ databases">
        <authorList>
            <person name="Newling K."/>
            <person name="Davey J."/>
            <person name="Forrester S."/>
        </authorList>
    </citation>
    <scope>NUCLEOTIDE SEQUENCE [LARGE SCALE GENOMIC DNA]</scope>
    <source>
        <strain evidence="2">Crithidia deanei Carvalho (ATCC PRA-265)</strain>
    </source>
</reference>
<evidence type="ECO:0000313" key="2">
    <source>
        <dbReference type="Proteomes" id="UP000515908"/>
    </source>
</evidence>
<dbReference type="VEuPathDB" id="TriTrypDB:ADEAN_000915200"/>
<accession>A0A7G2CPA4</accession>
<protein>
    <submittedName>
        <fullName evidence="1">Organic solute transport protein 1, putative</fullName>
    </submittedName>
</protein>
<dbReference type="PANTHER" id="PTHR21439:SF0">
    <property type="entry name" value="PROTEIN OSCP1"/>
    <property type="match status" value="1"/>
</dbReference>
<name>A0A7G2CPA4_9TRYP</name>
<dbReference type="GO" id="GO:0005737">
    <property type="term" value="C:cytoplasm"/>
    <property type="evidence" value="ECO:0007669"/>
    <property type="project" value="TreeGrafter"/>
</dbReference>
<dbReference type="InterPro" id="IPR019332">
    <property type="entry name" value="OSCP1"/>
</dbReference>
<keyword evidence="2" id="KW-1185">Reference proteome</keyword>